<name>A0A4R6IHE7_9MOLU</name>
<reference evidence="2 3" key="1">
    <citation type="submission" date="2019-03" db="EMBL/GenBank/DDBJ databases">
        <title>Genomic Encyclopedia of Archaeal and Bacterial Type Strains, Phase II (KMG-II): from individual species to whole genera.</title>
        <authorList>
            <person name="Goeker M."/>
        </authorList>
    </citation>
    <scope>NUCLEOTIDE SEQUENCE [LARGE SCALE GENOMIC DNA]</scope>
    <source>
        <strain evidence="2 3">ATCC 700618</strain>
    </source>
</reference>
<evidence type="ECO:0000313" key="3">
    <source>
        <dbReference type="Proteomes" id="UP000295518"/>
    </source>
</evidence>
<feature type="transmembrane region" description="Helical" evidence="1">
    <location>
        <begin position="69"/>
        <end position="91"/>
    </location>
</feature>
<comment type="caution">
    <text evidence="2">The sequence shown here is derived from an EMBL/GenBank/DDBJ whole genome shotgun (WGS) entry which is preliminary data.</text>
</comment>
<accession>A0A4R6IHE7</accession>
<sequence length="353" mass="43423">MVMFQLEEFINIDYSYVNLFKKIKYPILLWFVPYLNMFIPYVFLKSTLTMNLSNREIATTFVWKYMSGIWGHFFINFLFIFVSYVFIFFILKSNYLFLSLFLLTIIGLFFVSSAAYSFLFNNWFKKIFVTKKFWMIYKENFENTFTKIYEFQNYDDMPVFLSTNKSEIKKFISNFDFYFRNSYMWNFFEKIQVKQLKNPEIEYITNSRNYPYLVNWNEFDEEKSNVFWIPKKIRDRWFSIFNSIWGRRFIFASSVLFFSIFLKFTFENSRIGLNTKILKHVKKYSLIWIIYSFLWSFSWFITSILLLWLLPTESKIWVVYFTLIIFSLSFTISQLKIFVFNKKFIQKICKLIV</sequence>
<evidence type="ECO:0000256" key="1">
    <source>
        <dbReference type="SAM" id="Phobius"/>
    </source>
</evidence>
<feature type="transmembrane region" description="Helical" evidence="1">
    <location>
        <begin position="249"/>
        <end position="266"/>
    </location>
</feature>
<gene>
    <name evidence="2" type="ORF">EI74_0337</name>
</gene>
<keyword evidence="1" id="KW-1133">Transmembrane helix</keyword>
<keyword evidence="1" id="KW-0472">Membrane</keyword>
<organism evidence="2 3">
    <name type="scientific">Mycoplasma testudineum</name>
    <dbReference type="NCBI Taxonomy" id="244584"/>
    <lineage>
        <taxon>Bacteria</taxon>
        <taxon>Bacillati</taxon>
        <taxon>Mycoplasmatota</taxon>
        <taxon>Mollicutes</taxon>
        <taxon>Mycoplasmataceae</taxon>
        <taxon>Mycoplasma</taxon>
    </lineage>
</organism>
<feature type="transmembrane region" description="Helical" evidence="1">
    <location>
        <begin position="27"/>
        <end position="44"/>
    </location>
</feature>
<feature type="transmembrane region" description="Helical" evidence="1">
    <location>
        <begin position="98"/>
        <end position="119"/>
    </location>
</feature>
<protein>
    <submittedName>
        <fullName evidence="2">Uncharacterized protein</fullName>
    </submittedName>
</protein>
<keyword evidence="1" id="KW-0812">Transmembrane</keyword>
<dbReference type="AlphaFoldDB" id="A0A4R6IHE7"/>
<feature type="transmembrane region" description="Helical" evidence="1">
    <location>
        <begin position="286"/>
        <end position="310"/>
    </location>
</feature>
<keyword evidence="3" id="KW-1185">Reference proteome</keyword>
<dbReference type="EMBL" id="SNWN01000010">
    <property type="protein sequence ID" value="TDO20505.1"/>
    <property type="molecule type" value="Genomic_DNA"/>
</dbReference>
<proteinExistence type="predicted"/>
<feature type="transmembrane region" description="Helical" evidence="1">
    <location>
        <begin position="316"/>
        <end position="340"/>
    </location>
</feature>
<dbReference type="Proteomes" id="UP000295518">
    <property type="component" value="Unassembled WGS sequence"/>
</dbReference>
<evidence type="ECO:0000313" key="2">
    <source>
        <dbReference type="EMBL" id="TDO20505.1"/>
    </source>
</evidence>